<accession>A0A1R3VFJ8</accession>
<keyword evidence="1" id="KW-1133">Transmembrane helix</keyword>
<dbReference type="Proteomes" id="UP000188388">
    <property type="component" value="Unassembled WGS sequence"/>
</dbReference>
<dbReference type="EMBL" id="FTPD01000046">
    <property type="protein sequence ID" value="SIT58653.1"/>
    <property type="molecule type" value="Genomic_DNA"/>
</dbReference>
<name>A0A1R3VFJ8_9HYPH</name>
<evidence type="ECO:0000313" key="3">
    <source>
        <dbReference type="Proteomes" id="UP000188388"/>
    </source>
</evidence>
<dbReference type="AlphaFoldDB" id="A0A1R3VFJ8"/>
<keyword evidence="1" id="KW-0812">Transmembrane</keyword>
<gene>
    <name evidence="2" type="ORF">BQ8794_500002</name>
</gene>
<keyword evidence="3" id="KW-1185">Reference proteome</keyword>
<evidence type="ECO:0008006" key="4">
    <source>
        <dbReference type="Google" id="ProtNLM"/>
    </source>
</evidence>
<sequence>MEHKAAENIVGAMDKKDGDNLPEWFASRLPEDPVIRADIRTRISRETDGKNGLSGMVLTKGGRDDNLVEKKEEANAALDNQPPGVPWLLVLCLLSMLAWAGCALAGSYFL</sequence>
<proteinExistence type="predicted"/>
<evidence type="ECO:0000256" key="1">
    <source>
        <dbReference type="SAM" id="Phobius"/>
    </source>
</evidence>
<protein>
    <recommendedName>
        <fullName evidence="4">Transmembrane protein</fullName>
    </recommendedName>
</protein>
<evidence type="ECO:0000313" key="2">
    <source>
        <dbReference type="EMBL" id="SIT58653.1"/>
    </source>
</evidence>
<dbReference type="RefSeq" id="WP_143744712.1">
    <property type="nucleotide sequence ID" value="NZ_FTPD01000046.1"/>
</dbReference>
<reference evidence="3" key="1">
    <citation type="submission" date="2017-01" db="EMBL/GenBank/DDBJ databases">
        <authorList>
            <person name="Brunel B."/>
        </authorList>
    </citation>
    <scope>NUCLEOTIDE SEQUENCE [LARGE SCALE GENOMIC DNA]</scope>
</reference>
<feature type="transmembrane region" description="Helical" evidence="1">
    <location>
        <begin position="87"/>
        <end position="109"/>
    </location>
</feature>
<organism evidence="2 3">
    <name type="scientific">Mesorhizobium prunaredense</name>
    <dbReference type="NCBI Taxonomy" id="1631249"/>
    <lineage>
        <taxon>Bacteria</taxon>
        <taxon>Pseudomonadati</taxon>
        <taxon>Pseudomonadota</taxon>
        <taxon>Alphaproteobacteria</taxon>
        <taxon>Hyphomicrobiales</taxon>
        <taxon>Phyllobacteriaceae</taxon>
        <taxon>Mesorhizobium</taxon>
    </lineage>
</organism>
<keyword evidence="1" id="KW-0472">Membrane</keyword>